<comment type="caution">
    <text evidence="1">The sequence shown here is derived from an EMBL/GenBank/DDBJ whole genome shotgun (WGS) entry which is preliminary data.</text>
</comment>
<dbReference type="EMBL" id="CAJVPU010024229">
    <property type="protein sequence ID" value="CAG8691577.1"/>
    <property type="molecule type" value="Genomic_DNA"/>
</dbReference>
<dbReference type="Proteomes" id="UP000789702">
    <property type="component" value="Unassembled WGS sequence"/>
</dbReference>
<proteinExistence type="predicted"/>
<keyword evidence="2" id="KW-1185">Reference proteome</keyword>
<protein>
    <submittedName>
        <fullName evidence="1">12662_t:CDS:1</fullName>
    </submittedName>
</protein>
<accession>A0ACA9P7F0</accession>
<evidence type="ECO:0000313" key="1">
    <source>
        <dbReference type="EMBL" id="CAG8691577.1"/>
    </source>
</evidence>
<evidence type="ECO:0000313" key="2">
    <source>
        <dbReference type="Proteomes" id="UP000789702"/>
    </source>
</evidence>
<reference evidence="1" key="1">
    <citation type="submission" date="2021-06" db="EMBL/GenBank/DDBJ databases">
        <authorList>
            <person name="Kallberg Y."/>
            <person name="Tangrot J."/>
            <person name="Rosling A."/>
        </authorList>
    </citation>
    <scope>NUCLEOTIDE SEQUENCE</scope>
    <source>
        <strain evidence="1">IL203A</strain>
    </source>
</reference>
<organism evidence="1 2">
    <name type="scientific">Dentiscutata heterogama</name>
    <dbReference type="NCBI Taxonomy" id="1316150"/>
    <lineage>
        <taxon>Eukaryota</taxon>
        <taxon>Fungi</taxon>
        <taxon>Fungi incertae sedis</taxon>
        <taxon>Mucoromycota</taxon>
        <taxon>Glomeromycotina</taxon>
        <taxon>Glomeromycetes</taxon>
        <taxon>Diversisporales</taxon>
        <taxon>Gigasporaceae</taxon>
        <taxon>Dentiscutata</taxon>
    </lineage>
</organism>
<feature type="non-terminal residue" evidence="1">
    <location>
        <position position="117"/>
    </location>
</feature>
<gene>
    <name evidence="1" type="ORF">DHETER_LOCUS11282</name>
</gene>
<sequence>DVEQKHKGFIPFLAKYVFMISHKPPKEAFNFRHNHINDESFTQRDWDQFYHRLDFIIEFTGKWNNDIDQRTTELIFHKGSEEDFCNMNWDVKYRKGEFTVDELKTIVQDLNQEQDGE</sequence>
<name>A0ACA9P7F0_9GLOM</name>
<feature type="non-terminal residue" evidence="1">
    <location>
        <position position="1"/>
    </location>
</feature>